<dbReference type="InterPro" id="IPR025423">
    <property type="entry name" value="TMEM205-like"/>
</dbReference>
<accession>A0A6V7QGE2</accession>
<comment type="subcellular location">
    <subcellularLocation>
        <location evidence="1">Membrane</location>
    </subcellularLocation>
</comment>
<evidence type="ECO:0000259" key="8">
    <source>
        <dbReference type="Pfam" id="PF13664"/>
    </source>
</evidence>
<dbReference type="GO" id="GO:0016020">
    <property type="term" value="C:membrane"/>
    <property type="evidence" value="ECO:0007669"/>
    <property type="project" value="UniProtKB-SubCell"/>
</dbReference>
<keyword evidence="4 6" id="KW-0472">Membrane</keyword>
<feature type="transmembrane region" description="Helical" evidence="6">
    <location>
        <begin position="265"/>
        <end position="286"/>
    </location>
</feature>
<feature type="domain" description="TMEM205-like" evidence="8">
    <location>
        <begin position="230"/>
        <end position="328"/>
    </location>
</feature>
<feature type="signal peptide" evidence="7">
    <location>
        <begin position="1"/>
        <end position="17"/>
    </location>
</feature>
<feature type="transmembrane region" description="Helical" evidence="6">
    <location>
        <begin position="228"/>
        <end position="253"/>
    </location>
</feature>
<evidence type="ECO:0000256" key="1">
    <source>
        <dbReference type="ARBA" id="ARBA00004370"/>
    </source>
</evidence>
<sequence>MLNFVALALLATTLAAAGLWSPSPEPHHHHQLRRDEILREGHRVIVVEYERGVPIGEPKEEPTHHYAAKDKICDAYGVCRDKLSTLLGKTKEKLSEAEDFAEDKAHQVKEGAEDAISKAKDKAAQLKEGAEDAARSAKESAKDAAERVVDKAAGATDALRDAAGAAEEKGRDAAANASASAAAKAEHVTRTNLSDVARRAREVARDAAACAWARAPGAGRAAAGVAHLVAAAAAYGTCVWVTFVSSHVLAAALPRQLFGVVQSKLYPVYFRAVAYCVGAALLAQLLGRDRRFAAERVQSYNLLGVLALVLVNMRFLEPKATKAMFERMKLEKEEGRGRDIADMVEPATTAGSPTTATATATASAVPRNAAKGTMADPEMMKSRITKLNKRLKMLNNYSSTLNIVTMMGLSWHLVHLAHQLQKQC</sequence>
<keyword evidence="2 6" id="KW-0812">Transmembrane</keyword>
<reference evidence="9" key="1">
    <citation type="submission" date="2020-07" db="EMBL/GenBank/DDBJ databases">
        <authorList>
            <person name="Lin J."/>
        </authorList>
    </citation>
    <scope>NUCLEOTIDE SEQUENCE</scope>
</reference>
<evidence type="ECO:0000256" key="2">
    <source>
        <dbReference type="ARBA" id="ARBA00022692"/>
    </source>
</evidence>
<feature type="region of interest" description="Disordered" evidence="5">
    <location>
        <begin position="160"/>
        <end position="181"/>
    </location>
</feature>
<feature type="region of interest" description="Disordered" evidence="5">
    <location>
        <begin position="97"/>
        <end position="142"/>
    </location>
</feature>
<protein>
    <recommendedName>
        <fullName evidence="8">TMEM205-like domain-containing protein</fullName>
    </recommendedName>
</protein>
<evidence type="ECO:0000256" key="3">
    <source>
        <dbReference type="ARBA" id="ARBA00022989"/>
    </source>
</evidence>
<keyword evidence="7" id="KW-0732">Signal</keyword>
<dbReference type="AlphaFoldDB" id="A0A6V7QGE2"/>
<dbReference type="EMBL" id="LR862135">
    <property type="protein sequence ID" value="CAD1842031.1"/>
    <property type="molecule type" value="Genomic_DNA"/>
</dbReference>
<feature type="chain" id="PRO_5027958896" description="TMEM205-like domain-containing protein" evidence="7">
    <location>
        <begin position="18"/>
        <end position="424"/>
    </location>
</feature>
<dbReference type="PANTHER" id="PTHR47652">
    <property type="entry name" value="MITOCHONDRIAL IMPORT INNER MEMBRANE TRANSLOCASE SUBUNIT TIM44"/>
    <property type="match status" value="1"/>
</dbReference>
<dbReference type="Gene3D" id="1.20.120.20">
    <property type="entry name" value="Apolipoprotein"/>
    <property type="match status" value="1"/>
</dbReference>
<evidence type="ECO:0000256" key="4">
    <source>
        <dbReference type="ARBA" id="ARBA00023136"/>
    </source>
</evidence>
<proteinExistence type="predicted"/>
<evidence type="ECO:0000313" key="9">
    <source>
        <dbReference type="EMBL" id="CAD1842031.1"/>
    </source>
</evidence>
<organism evidence="9">
    <name type="scientific">Ananas comosus var. bracteatus</name>
    <name type="common">red pineapple</name>
    <dbReference type="NCBI Taxonomy" id="296719"/>
    <lineage>
        <taxon>Eukaryota</taxon>
        <taxon>Viridiplantae</taxon>
        <taxon>Streptophyta</taxon>
        <taxon>Embryophyta</taxon>
        <taxon>Tracheophyta</taxon>
        <taxon>Spermatophyta</taxon>
        <taxon>Magnoliopsida</taxon>
        <taxon>Liliopsida</taxon>
        <taxon>Poales</taxon>
        <taxon>Bromeliaceae</taxon>
        <taxon>Bromelioideae</taxon>
        <taxon>Ananas</taxon>
    </lineage>
</organism>
<dbReference type="Pfam" id="PF13664">
    <property type="entry name" value="DUF4149"/>
    <property type="match status" value="1"/>
</dbReference>
<evidence type="ECO:0000256" key="5">
    <source>
        <dbReference type="SAM" id="MobiDB-lite"/>
    </source>
</evidence>
<evidence type="ECO:0000256" key="6">
    <source>
        <dbReference type="SAM" id="Phobius"/>
    </source>
</evidence>
<gene>
    <name evidence="9" type="ORF">CB5_LOCUS25242</name>
</gene>
<dbReference type="PANTHER" id="PTHR47652:SF3">
    <property type="entry name" value="MITOCHONDRIAL IMPORT INNER MEMBRANE TRANSLOCASE SUBUNIT TIM44"/>
    <property type="match status" value="1"/>
</dbReference>
<feature type="transmembrane region" description="Helical" evidence="6">
    <location>
        <begin position="394"/>
        <end position="414"/>
    </location>
</feature>
<evidence type="ECO:0000256" key="7">
    <source>
        <dbReference type="SAM" id="SignalP"/>
    </source>
</evidence>
<keyword evidence="3 6" id="KW-1133">Transmembrane helix</keyword>
<name>A0A6V7QGE2_ANACO</name>
<feature type="transmembrane region" description="Helical" evidence="6">
    <location>
        <begin position="298"/>
        <end position="316"/>
    </location>
</feature>